<evidence type="ECO:0000256" key="4">
    <source>
        <dbReference type="ARBA" id="ARBA00022553"/>
    </source>
</evidence>
<dbReference type="PROSITE" id="PS50850">
    <property type="entry name" value="MFS"/>
    <property type="match status" value="1"/>
</dbReference>
<feature type="transmembrane region" description="Helical" evidence="19">
    <location>
        <begin position="266"/>
        <end position="283"/>
    </location>
</feature>
<reference evidence="21" key="3">
    <citation type="submission" date="2025-08" db="UniProtKB">
        <authorList>
            <consortium name="Ensembl"/>
        </authorList>
    </citation>
    <scope>IDENTIFICATION</scope>
    <source>
        <strain evidence="21">HSOK</strain>
    </source>
</reference>
<accession>A0A3P9HML1</accession>
<keyword evidence="9" id="KW-0675">Receptor</keyword>
<name>A0A3P9HML1_ORYLA</name>
<comment type="catalytic activity">
    <reaction evidence="13">
        <text>ethanolamine(in) = ethanolamine(out)</text>
        <dbReference type="Rhea" id="RHEA:32747"/>
        <dbReference type="ChEBI" id="CHEBI:57603"/>
    </reaction>
</comment>
<evidence type="ECO:0000256" key="19">
    <source>
        <dbReference type="SAM" id="Phobius"/>
    </source>
</evidence>
<comment type="subcellular location">
    <subcellularLocation>
        <location evidence="1">Cell membrane</location>
        <topology evidence="1">Multi-pass membrane protein</topology>
    </subcellularLocation>
</comment>
<keyword evidence="7" id="KW-0265">Erythrocyte maturation</keyword>
<evidence type="ECO:0000256" key="15">
    <source>
        <dbReference type="ARBA" id="ARBA00060240"/>
    </source>
</evidence>
<feature type="transmembrane region" description="Helical" evidence="19">
    <location>
        <begin position="418"/>
        <end position="437"/>
    </location>
</feature>
<dbReference type="PANTHER" id="PTHR10924:SF2">
    <property type="entry name" value="HEME TRANSPORTER FLVCR1"/>
    <property type="match status" value="1"/>
</dbReference>
<keyword evidence="3" id="KW-1003">Cell membrane</keyword>
<feature type="transmembrane region" description="Helical" evidence="19">
    <location>
        <begin position="101"/>
        <end position="121"/>
    </location>
</feature>
<feature type="transmembrane region" description="Helical" evidence="19">
    <location>
        <begin position="193"/>
        <end position="213"/>
    </location>
</feature>
<reference evidence="21 22" key="2">
    <citation type="submission" date="2017-04" db="EMBL/GenBank/DDBJ databases">
        <title>CpG methylation of centromeres and impact of large insertions on vertebrate speciation.</title>
        <authorList>
            <person name="Ichikawa K."/>
            <person name="Yoshimura J."/>
            <person name="Morishita S."/>
        </authorList>
    </citation>
    <scope>NUCLEOTIDE SEQUENCE</scope>
    <source>
        <strain evidence="21 22">HSOK</strain>
    </source>
</reference>
<dbReference type="Gene3D" id="1.20.1250.20">
    <property type="entry name" value="MFS general substrate transporter like domains"/>
    <property type="match status" value="2"/>
</dbReference>
<keyword evidence="10" id="KW-0325">Glycoprotein</keyword>
<dbReference type="GO" id="GO:0031966">
    <property type="term" value="C:mitochondrial membrane"/>
    <property type="evidence" value="ECO:0007669"/>
    <property type="project" value="UniProtKB-ARBA"/>
</dbReference>
<feature type="domain" description="Major facilitator superfamily (MFS) profile" evidence="20">
    <location>
        <begin position="103"/>
        <end position="508"/>
    </location>
</feature>
<feature type="transmembrane region" description="Helical" evidence="19">
    <location>
        <begin position="391"/>
        <end position="411"/>
    </location>
</feature>
<evidence type="ECO:0000256" key="5">
    <source>
        <dbReference type="ARBA" id="ARBA00022692"/>
    </source>
</evidence>
<dbReference type="Proteomes" id="UP000265200">
    <property type="component" value="Chromosome 24"/>
</dbReference>
<dbReference type="FunFam" id="1.20.1250.20:FF:000184">
    <property type="entry name" value="Feline leukemia virus subgroup C receptor-related protein 1"/>
    <property type="match status" value="1"/>
</dbReference>
<evidence type="ECO:0000256" key="1">
    <source>
        <dbReference type="ARBA" id="ARBA00004651"/>
    </source>
</evidence>
<dbReference type="GO" id="GO:0006783">
    <property type="term" value="P:heme biosynthetic process"/>
    <property type="evidence" value="ECO:0007669"/>
    <property type="project" value="UniProtKB-ARBA"/>
</dbReference>
<evidence type="ECO:0000256" key="17">
    <source>
        <dbReference type="ARBA" id="ARBA00080886"/>
    </source>
</evidence>
<evidence type="ECO:0000256" key="8">
    <source>
        <dbReference type="ARBA" id="ARBA00023136"/>
    </source>
</evidence>
<comment type="catalytic activity">
    <reaction evidence="12">
        <text>choline(out) = choline(in)</text>
        <dbReference type="Rhea" id="RHEA:32751"/>
        <dbReference type="ChEBI" id="CHEBI:15354"/>
    </reaction>
</comment>
<feature type="transmembrane region" description="Helical" evidence="19">
    <location>
        <begin position="457"/>
        <end position="476"/>
    </location>
</feature>
<dbReference type="AlphaFoldDB" id="A0A3P9HML1"/>
<keyword evidence="5 19" id="KW-0812">Transmembrane</keyword>
<evidence type="ECO:0000256" key="11">
    <source>
        <dbReference type="ARBA" id="ARBA00035075"/>
    </source>
</evidence>
<evidence type="ECO:0000313" key="22">
    <source>
        <dbReference type="Proteomes" id="UP000265200"/>
    </source>
</evidence>
<dbReference type="InterPro" id="IPR049680">
    <property type="entry name" value="FLVCR1-2_SLC49-like"/>
</dbReference>
<comment type="catalytic activity">
    <reaction evidence="11">
        <text>heme b(in) = heme b(out)</text>
        <dbReference type="Rhea" id="RHEA:75443"/>
        <dbReference type="ChEBI" id="CHEBI:60344"/>
    </reaction>
</comment>
<feature type="transmembrane region" description="Helical" evidence="19">
    <location>
        <begin position="141"/>
        <end position="161"/>
    </location>
</feature>
<dbReference type="InterPro" id="IPR036259">
    <property type="entry name" value="MFS_trans_sf"/>
</dbReference>
<reference evidence="21" key="4">
    <citation type="submission" date="2025-09" db="UniProtKB">
        <authorList>
            <consortium name="Ensembl"/>
        </authorList>
    </citation>
    <scope>IDENTIFICATION</scope>
    <source>
        <strain evidence="21">HSOK</strain>
    </source>
</reference>
<organism evidence="21 22">
    <name type="scientific">Oryzias latipes</name>
    <name type="common">Japanese rice fish</name>
    <name type="synonym">Japanese killifish</name>
    <dbReference type="NCBI Taxonomy" id="8090"/>
    <lineage>
        <taxon>Eukaryota</taxon>
        <taxon>Metazoa</taxon>
        <taxon>Chordata</taxon>
        <taxon>Craniata</taxon>
        <taxon>Vertebrata</taxon>
        <taxon>Euteleostomi</taxon>
        <taxon>Actinopterygii</taxon>
        <taxon>Neopterygii</taxon>
        <taxon>Teleostei</taxon>
        <taxon>Neoteleostei</taxon>
        <taxon>Acanthomorphata</taxon>
        <taxon>Ovalentaria</taxon>
        <taxon>Atherinomorphae</taxon>
        <taxon>Beloniformes</taxon>
        <taxon>Adrianichthyidae</taxon>
        <taxon>Oryziinae</taxon>
        <taxon>Oryzias</taxon>
    </lineage>
</organism>
<dbReference type="PANTHER" id="PTHR10924">
    <property type="entry name" value="MAJOR FACILITATOR SUPERFAMILY PROTEIN-RELATED"/>
    <property type="match status" value="1"/>
</dbReference>
<keyword evidence="2" id="KW-0813">Transport</keyword>
<dbReference type="SUPFAM" id="SSF103473">
    <property type="entry name" value="MFS general substrate transporter"/>
    <property type="match status" value="1"/>
</dbReference>
<feature type="transmembrane region" description="Helical" evidence="19">
    <location>
        <begin position="366"/>
        <end position="385"/>
    </location>
</feature>
<protein>
    <recommendedName>
        <fullName evidence="16">Choline/ethanolamine transporter FLVCR1</fullName>
    </recommendedName>
    <alternativeName>
        <fullName evidence="17">Heme transporter FLVCR1</fullName>
    </alternativeName>
</protein>
<reference key="1">
    <citation type="journal article" date="2007" name="Nature">
        <title>The medaka draft genome and insights into vertebrate genome evolution.</title>
        <authorList>
            <person name="Kasahara M."/>
            <person name="Naruse K."/>
            <person name="Sasaki S."/>
            <person name="Nakatani Y."/>
            <person name="Qu W."/>
            <person name="Ahsan B."/>
            <person name="Yamada T."/>
            <person name="Nagayasu Y."/>
            <person name="Doi K."/>
            <person name="Kasai Y."/>
            <person name="Jindo T."/>
            <person name="Kobayashi D."/>
            <person name="Shimada A."/>
            <person name="Toyoda A."/>
            <person name="Kuroki Y."/>
            <person name="Fujiyama A."/>
            <person name="Sasaki T."/>
            <person name="Shimizu A."/>
            <person name="Asakawa S."/>
            <person name="Shimizu N."/>
            <person name="Hashimoto S."/>
            <person name="Yang J."/>
            <person name="Lee Y."/>
            <person name="Matsushima K."/>
            <person name="Sugano S."/>
            <person name="Sakaizumi M."/>
            <person name="Narita T."/>
            <person name="Ohishi K."/>
            <person name="Haga S."/>
            <person name="Ohta F."/>
            <person name="Nomoto H."/>
            <person name="Nogata K."/>
            <person name="Morishita T."/>
            <person name="Endo T."/>
            <person name="Shin-I T."/>
            <person name="Takeda H."/>
            <person name="Morishita S."/>
            <person name="Kohara Y."/>
        </authorList>
    </citation>
    <scope>NUCLEOTIDE SEQUENCE [LARGE SCALE GENOMIC DNA]</scope>
    <source>
        <strain>Hd-rR</strain>
    </source>
</reference>
<dbReference type="InterPro" id="IPR020846">
    <property type="entry name" value="MFS_dom"/>
</dbReference>
<dbReference type="Pfam" id="PF07690">
    <property type="entry name" value="MFS_1"/>
    <property type="match status" value="1"/>
</dbReference>
<evidence type="ECO:0000256" key="18">
    <source>
        <dbReference type="SAM" id="MobiDB-lite"/>
    </source>
</evidence>
<keyword evidence="8 19" id="KW-0472">Membrane</keyword>
<evidence type="ECO:0000313" key="21">
    <source>
        <dbReference type="Ensembl" id="ENSORLP00015008937.1"/>
    </source>
</evidence>
<comment type="similarity">
    <text evidence="14">Belongs to the major facilitator superfamily. Feline leukemia virus subgroup C receptor (TC 2.A.1.28.1) family.</text>
</comment>
<feature type="compositionally biased region" description="Basic and acidic residues" evidence="18">
    <location>
        <begin position="59"/>
        <end position="72"/>
    </location>
</feature>
<evidence type="ECO:0000256" key="16">
    <source>
        <dbReference type="ARBA" id="ARBA00068050"/>
    </source>
</evidence>
<dbReference type="GO" id="GO:0015232">
    <property type="term" value="F:heme transmembrane transporter activity"/>
    <property type="evidence" value="ECO:0007669"/>
    <property type="project" value="UniProtKB-ARBA"/>
</dbReference>
<dbReference type="GO" id="GO:0043249">
    <property type="term" value="P:erythrocyte maturation"/>
    <property type="evidence" value="ECO:0007669"/>
    <property type="project" value="UniProtKB-KW"/>
</dbReference>
<feature type="transmembrane region" description="Helical" evidence="19">
    <location>
        <begin position="532"/>
        <end position="554"/>
    </location>
</feature>
<proteinExistence type="inferred from homology"/>
<evidence type="ECO:0000256" key="13">
    <source>
        <dbReference type="ARBA" id="ARBA00045087"/>
    </source>
</evidence>
<feature type="region of interest" description="Disordered" evidence="18">
    <location>
        <begin position="1"/>
        <end position="85"/>
    </location>
</feature>
<keyword evidence="6 19" id="KW-1133">Transmembrane helix</keyword>
<evidence type="ECO:0000256" key="12">
    <source>
        <dbReference type="ARBA" id="ARBA00036811"/>
    </source>
</evidence>
<evidence type="ECO:0000256" key="10">
    <source>
        <dbReference type="ARBA" id="ARBA00023180"/>
    </source>
</evidence>
<evidence type="ECO:0000256" key="7">
    <source>
        <dbReference type="ARBA" id="ARBA00023057"/>
    </source>
</evidence>
<dbReference type="InterPro" id="IPR011701">
    <property type="entry name" value="MFS"/>
</dbReference>
<evidence type="ECO:0000256" key="14">
    <source>
        <dbReference type="ARBA" id="ARBA00046338"/>
    </source>
</evidence>
<keyword evidence="4" id="KW-0597">Phosphoprotein</keyword>
<evidence type="ECO:0000256" key="6">
    <source>
        <dbReference type="ARBA" id="ARBA00022989"/>
    </source>
</evidence>
<evidence type="ECO:0000256" key="3">
    <source>
        <dbReference type="ARBA" id="ARBA00022475"/>
    </source>
</evidence>
<sequence>MVAGELMQDLHLRADAGAPDHITVDTKSPEPEDAELEADPTARAPAAGGADGSDTLPGFEREQEPPSDEREAMLPNGGGAGSEVEAQAETRLETRLYLKRFAVLAVFSLSSLVNAFQWIHYSIIAHVFTRYYGVSNSQVDWLSIVYMVAYVPLIFPATWLLDRRGLRLTAMLGAGLNCAGAWLKCASVNPERFGVTVTAQVVCAVAQVFILGLPSRVASVWFGPREVSTACATGVLGNQLGTAIGFLLPPVLVPTTDDVDLTGHNISIMFYGTAAVSTLLFILTDRPPLPPSQAQAVLPDLLEDYSYKQSIINLVKNKAFILLLISYGKSNRDISHDTHLLEHCLINRLGFTLSRIRGQELNAGRIGLTLVIAGMVGSILCGLWLDHTKTYKSTTLVVYLLSFVSMLVFTFTLKVDIYLVFFTAGLLGFFMTGYLPLGFEFGVEITYPESEGTSSGLLNAFAQIFGILFTLIQGKLTTVYDPLTGNLFLCAWIFGGAILSALIKSDLKRHSVNVGAGGAVSMFDILLHLPPTVMMTLQIFWCTSMLFLIFNLFLNALE</sequence>
<evidence type="ECO:0000259" key="20">
    <source>
        <dbReference type="PROSITE" id="PS50850"/>
    </source>
</evidence>
<evidence type="ECO:0000256" key="9">
    <source>
        <dbReference type="ARBA" id="ARBA00023170"/>
    </source>
</evidence>
<comment type="function">
    <text evidence="15">Uniporter that mediates the transport of extracellular choline and ethanolamine into cells, thereby playing a key role in phospholipid biosynthesis. Choline and ethanolamine are the precursors of phosphatidylcholine and phosphatidylethanolamine, respectively, the two most abundant phospholipids. Transport is not coupled with proton transport and is exclusively driven by the choline (or ethanolamine) gradient across the plasma membrane. Also acts as a heme b transporter that mediates heme efflux from the cytoplasm to the extracellular compartment.</text>
</comment>
<dbReference type="GO" id="GO:0005886">
    <property type="term" value="C:plasma membrane"/>
    <property type="evidence" value="ECO:0007669"/>
    <property type="project" value="UniProtKB-SubCell"/>
</dbReference>
<evidence type="ECO:0000256" key="2">
    <source>
        <dbReference type="ARBA" id="ARBA00022448"/>
    </source>
</evidence>
<feature type="transmembrane region" description="Helical" evidence="19">
    <location>
        <begin position="483"/>
        <end position="503"/>
    </location>
</feature>
<dbReference type="Ensembl" id="ENSORLT00015031180.1">
    <property type="protein sequence ID" value="ENSORLP00015008937.1"/>
    <property type="gene ID" value="ENSORLG00015009779.1"/>
</dbReference>